<evidence type="ECO:0000313" key="16">
    <source>
        <dbReference type="EMBL" id="KTT72122.1"/>
    </source>
</evidence>
<evidence type="ECO:0000256" key="5">
    <source>
        <dbReference type="ARBA" id="ARBA00022692"/>
    </source>
</evidence>
<evidence type="ECO:0000256" key="2">
    <source>
        <dbReference type="ARBA" id="ARBA00022448"/>
    </source>
</evidence>
<evidence type="ECO:0000256" key="4">
    <source>
        <dbReference type="ARBA" id="ARBA00022496"/>
    </source>
</evidence>
<sequence length="802" mass="86855">MAVSGATAAGRPSVTGPLISVASDVAVDPSTRAAAPDSAAVGIDTGGDAVDAGGDVVVTARRRQERAQDVPIALSVVSADTLEKTGDFTLGQVQQLVPSLQIFSFNPRNTNINIRGLGSNVAVTNDGLENGVGIYIDNVFYGRVGQSQFDLVDLDRIEVLRGPQGTLFGKNTTAGAINITTRAPSWTTEFAGEATLGNYGYHQVRGSLSGPIVADKVAYRLSIADTHRDGFLTNVTTGRRAQDYDNFTTRGQLLITPDPALSIRLIGDYARQKQNFVLGIFADYFGRYDSGTAIPNNFRDRTTRAGHTPLPVDPFARRGESDSRYQSNMQSYGASAQVDWNLGHAALTSITAYRWWDWDPANDGDNTALPVVTKAQQANRQRQFSQEVRLASTGQNRIDYVIGAYYFWQIVRGYGATAYGPAAANWFLPTVPAAIGNAALSGFESHSTSTPQTRSVAAFGQATWNASDALQLTLGLRYTHENKDGRFRQFPVAGTNLSTLPAAAGAAAQAIRNQFNPFLDFTTRLTDDSLSGLATLSYRVAPDALVYASYSRGSKSGGLNLTALPTGVDPHVRPEKVDAYEVGLKSQWFDRSVTLNLAGFWTDVADYQTGITEQQANTVTYRQYIANIPSVRSRGVEGDLAWTPVRRAALSASFSYTDATYRDYRNAPQAPERLDRGGIQDLSGRPLAGVPTFTYTLGADLGQPVGQWLERSTELYGHADYSHRSSLNTSASNSRFGEIEGYGILNLRIGLRREDARWDLSAWVRNLGDTRYFQTLSPGNTGLVTGIVGDPRTWGATLRTTL</sequence>
<feature type="region of interest" description="Disordered" evidence="13">
    <location>
        <begin position="299"/>
        <end position="320"/>
    </location>
</feature>
<evidence type="ECO:0000256" key="10">
    <source>
        <dbReference type="ARBA" id="ARBA00023237"/>
    </source>
</evidence>
<dbReference type="SUPFAM" id="SSF56935">
    <property type="entry name" value="Porins"/>
    <property type="match status" value="1"/>
</dbReference>
<dbReference type="PATRIC" id="fig|869719.3.peg.1737"/>
<evidence type="ECO:0000256" key="3">
    <source>
        <dbReference type="ARBA" id="ARBA00022452"/>
    </source>
</evidence>
<evidence type="ECO:0000256" key="6">
    <source>
        <dbReference type="ARBA" id="ARBA00023004"/>
    </source>
</evidence>
<keyword evidence="5 11" id="KW-0812">Transmembrane</keyword>
<dbReference type="InterPro" id="IPR000531">
    <property type="entry name" value="Beta-barrel_TonB"/>
</dbReference>
<dbReference type="GO" id="GO:0006826">
    <property type="term" value="P:iron ion transport"/>
    <property type="evidence" value="ECO:0007669"/>
    <property type="project" value="UniProtKB-KW"/>
</dbReference>
<dbReference type="PANTHER" id="PTHR32552:SF81">
    <property type="entry name" value="TONB-DEPENDENT OUTER MEMBRANE RECEPTOR"/>
    <property type="match status" value="1"/>
</dbReference>
<comment type="subcellular location">
    <subcellularLocation>
        <location evidence="1 11">Cell outer membrane</location>
        <topology evidence="1 11">Multi-pass membrane protein</topology>
    </subcellularLocation>
</comment>
<dbReference type="Gene3D" id="2.40.170.20">
    <property type="entry name" value="TonB-dependent receptor, beta-barrel domain"/>
    <property type="match status" value="1"/>
</dbReference>
<keyword evidence="3 11" id="KW-1134">Transmembrane beta strand</keyword>
<evidence type="ECO:0000256" key="12">
    <source>
        <dbReference type="RuleBase" id="RU003357"/>
    </source>
</evidence>
<organism evidence="16 17">
    <name type="scientific">Sphingomonas endophytica</name>
    <dbReference type="NCBI Taxonomy" id="869719"/>
    <lineage>
        <taxon>Bacteria</taxon>
        <taxon>Pseudomonadati</taxon>
        <taxon>Pseudomonadota</taxon>
        <taxon>Alphaproteobacteria</taxon>
        <taxon>Sphingomonadales</taxon>
        <taxon>Sphingomonadaceae</taxon>
        <taxon>Sphingomonas</taxon>
    </lineage>
</organism>
<keyword evidence="2 11" id="KW-0813">Transport</keyword>
<evidence type="ECO:0000256" key="1">
    <source>
        <dbReference type="ARBA" id="ARBA00004571"/>
    </source>
</evidence>
<dbReference type="PROSITE" id="PS52016">
    <property type="entry name" value="TONB_DEPENDENT_REC_3"/>
    <property type="match status" value="1"/>
</dbReference>
<keyword evidence="9 11" id="KW-0472">Membrane</keyword>
<keyword evidence="6" id="KW-0408">Iron</keyword>
<evidence type="ECO:0000256" key="8">
    <source>
        <dbReference type="ARBA" id="ARBA00023077"/>
    </source>
</evidence>
<evidence type="ECO:0000256" key="7">
    <source>
        <dbReference type="ARBA" id="ARBA00023065"/>
    </source>
</evidence>
<dbReference type="CDD" id="cd01347">
    <property type="entry name" value="ligand_gated_channel"/>
    <property type="match status" value="1"/>
</dbReference>
<evidence type="ECO:0000256" key="13">
    <source>
        <dbReference type="SAM" id="MobiDB-lite"/>
    </source>
</evidence>
<name>A0A147I2I6_9SPHN</name>
<dbReference type="Pfam" id="PF00593">
    <property type="entry name" value="TonB_dep_Rec_b-barrel"/>
    <property type="match status" value="1"/>
</dbReference>
<feature type="domain" description="TonB-dependent receptor-like beta-barrel" evidence="14">
    <location>
        <begin position="381"/>
        <end position="767"/>
    </location>
</feature>
<comment type="caution">
    <text evidence="16">The sequence shown here is derived from an EMBL/GenBank/DDBJ whole genome shotgun (WGS) entry which is preliminary data.</text>
</comment>
<evidence type="ECO:0000259" key="15">
    <source>
        <dbReference type="Pfam" id="PF07715"/>
    </source>
</evidence>
<evidence type="ECO:0000256" key="9">
    <source>
        <dbReference type="ARBA" id="ARBA00023136"/>
    </source>
</evidence>
<protein>
    <submittedName>
        <fullName evidence="16">TonB-dependent receptor</fullName>
    </submittedName>
</protein>
<dbReference type="PANTHER" id="PTHR32552">
    <property type="entry name" value="FERRICHROME IRON RECEPTOR-RELATED"/>
    <property type="match status" value="1"/>
</dbReference>
<proteinExistence type="inferred from homology"/>
<keyword evidence="16" id="KW-0675">Receptor</keyword>
<gene>
    <name evidence="16" type="ORF">NS334_09590</name>
</gene>
<dbReference type="InterPro" id="IPR012910">
    <property type="entry name" value="Plug_dom"/>
</dbReference>
<keyword evidence="4" id="KW-0410">Iron transport</keyword>
<feature type="domain" description="TonB-dependent receptor plug" evidence="15">
    <location>
        <begin position="67"/>
        <end position="176"/>
    </location>
</feature>
<evidence type="ECO:0000256" key="11">
    <source>
        <dbReference type="PROSITE-ProRule" id="PRU01360"/>
    </source>
</evidence>
<comment type="similarity">
    <text evidence="11 12">Belongs to the TonB-dependent receptor family.</text>
</comment>
<reference evidence="16 17" key="1">
    <citation type="journal article" date="2016" name="Front. Microbiol.">
        <title>Genomic Resource of Rice Seed Associated Bacteria.</title>
        <authorList>
            <person name="Midha S."/>
            <person name="Bansal K."/>
            <person name="Sharma S."/>
            <person name="Kumar N."/>
            <person name="Patil P.P."/>
            <person name="Chaudhry V."/>
            <person name="Patil P.B."/>
        </authorList>
    </citation>
    <scope>NUCLEOTIDE SEQUENCE [LARGE SCALE GENOMIC DNA]</scope>
    <source>
        <strain evidence="16 17">NS334</strain>
    </source>
</reference>
<keyword evidence="8 12" id="KW-0798">TonB box</keyword>
<dbReference type="Pfam" id="PF07715">
    <property type="entry name" value="Plug"/>
    <property type="match status" value="1"/>
</dbReference>
<keyword evidence="10 11" id="KW-0998">Cell outer membrane</keyword>
<evidence type="ECO:0000313" key="17">
    <source>
        <dbReference type="Proteomes" id="UP000074310"/>
    </source>
</evidence>
<accession>A0A147I2I6</accession>
<evidence type="ECO:0000259" key="14">
    <source>
        <dbReference type="Pfam" id="PF00593"/>
    </source>
</evidence>
<keyword evidence="17" id="KW-1185">Reference proteome</keyword>
<dbReference type="InterPro" id="IPR036942">
    <property type="entry name" value="Beta-barrel_TonB_sf"/>
</dbReference>
<keyword evidence="7" id="KW-0406">Ion transport</keyword>
<dbReference type="AlphaFoldDB" id="A0A147I2I6"/>
<dbReference type="EMBL" id="LDTB01000031">
    <property type="protein sequence ID" value="KTT72122.1"/>
    <property type="molecule type" value="Genomic_DNA"/>
</dbReference>
<dbReference type="Proteomes" id="UP000074310">
    <property type="component" value="Unassembled WGS sequence"/>
</dbReference>
<dbReference type="InterPro" id="IPR039426">
    <property type="entry name" value="TonB-dep_rcpt-like"/>
</dbReference>
<dbReference type="GO" id="GO:0009279">
    <property type="term" value="C:cell outer membrane"/>
    <property type="evidence" value="ECO:0007669"/>
    <property type="project" value="UniProtKB-SubCell"/>
</dbReference>